<evidence type="ECO:0000313" key="4">
    <source>
        <dbReference type="Proteomes" id="UP000701698"/>
    </source>
</evidence>
<keyword evidence="2" id="KW-0472">Membrane</keyword>
<organism evidence="3 4">
    <name type="scientific">candidate division WWE3 bacterium</name>
    <dbReference type="NCBI Taxonomy" id="2053526"/>
    <lineage>
        <taxon>Bacteria</taxon>
        <taxon>Katanobacteria</taxon>
    </lineage>
</organism>
<dbReference type="AlphaFoldDB" id="A0A955LGR3"/>
<keyword evidence="2" id="KW-0812">Transmembrane</keyword>
<gene>
    <name evidence="3" type="ORF">KC571_02695</name>
</gene>
<evidence type="ECO:0000256" key="2">
    <source>
        <dbReference type="SAM" id="Phobius"/>
    </source>
</evidence>
<evidence type="ECO:0000313" key="3">
    <source>
        <dbReference type="EMBL" id="MCA9390290.1"/>
    </source>
</evidence>
<sequence length="260" mass="29144">MDESINSTENINLEVENNKPSDHQKGSVVIVVVAIIIISLIVVLLWFLNKRNRNEDDIIPTPTPTTAPTVSISPEISTTETPTPTPTLSESEQEIILQAQRTVSEPYDYFKFSLLINNSYSLEYPTVSKDRVEIGNDSFTFAVIAPPPHSGGIPFYSEIPDYESIPNALNLNILRVLQPDSNNITTYSYTTEFKLSGEENCNEESNPEIAACDTRRIKFTNNGLEGNFIAECTVENTENVHYCDELFSSLKIIQKYNIPD</sequence>
<reference evidence="3" key="2">
    <citation type="journal article" date="2021" name="Microbiome">
        <title>Successional dynamics and alternative stable states in a saline activated sludge microbial community over 9 years.</title>
        <authorList>
            <person name="Wang Y."/>
            <person name="Ye J."/>
            <person name="Ju F."/>
            <person name="Liu L."/>
            <person name="Boyd J.A."/>
            <person name="Deng Y."/>
            <person name="Parks D.H."/>
            <person name="Jiang X."/>
            <person name="Yin X."/>
            <person name="Woodcroft B.J."/>
            <person name="Tyson G.W."/>
            <person name="Hugenholtz P."/>
            <person name="Polz M.F."/>
            <person name="Zhang T."/>
        </authorList>
    </citation>
    <scope>NUCLEOTIDE SEQUENCE</scope>
    <source>
        <strain evidence="3">HKST-UBA01</strain>
    </source>
</reference>
<name>A0A955LGR3_UNCKA</name>
<proteinExistence type="predicted"/>
<dbReference type="EMBL" id="JAGQKX010000061">
    <property type="protein sequence ID" value="MCA9390290.1"/>
    <property type="molecule type" value="Genomic_DNA"/>
</dbReference>
<reference evidence="3" key="1">
    <citation type="submission" date="2020-04" db="EMBL/GenBank/DDBJ databases">
        <authorList>
            <person name="Zhang T."/>
        </authorList>
    </citation>
    <scope>NUCLEOTIDE SEQUENCE</scope>
    <source>
        <strain evidence="3">HKST-UBA01</strain>
    </source>
</reference>
<dbReference type="Proteomes" id="UP000701698">
    <property type="component" value="Unassembled WGS sequence"/>
</dbReference>
<accession>A0A955LGR3</accession>
<comment type="caution">
    <text evidence="3">The sequence shown here is derived from an EMBL/GenBank/DDBJ whole genome shotgun (WGS) entry which is preliminary data.</text>
</comment>
<feature type="transmembrane region" description="Helical" evidence="2">
    <location>
        <begin position="28"/>
        <end position="48"/>
    </location>
</feature>
<evidence type="ECO:0000256" key="1">
    <source>
        <dbReference type="SAM" id="MobiDB-lite"/>
    </source>
</evidence>
<feature type="region of interest" description="Disordered" evidence="1">
    <location>
        <begin position="59"/>
        <end position="91"/>
    </location>
</feature>
<feature type="compositionally biased region" description="Low complexity" evidence="1">
    <location>
        <begin position="64"/>
        <end position="90"/>
    </location>
</feature>
<protein>
    <submittedName>
        <fullName evidence="3">Uncharacterized protein</fullName>
    </submittedName>
</protein>
<keyword evidence="2" id="KW-1133">Transmembrane helix</keyword>